<feature type="domain" description="C-type lectin" evidence="6">
    <location>
        <begin position="226"/>
        <end position="343"/>
    </location>
</feature>
<dbReference type="SUPFAM" id="SSF56436">
    <property type="entry name" value="C-type lectin-like"/>
    <property type="match status" value="1"/>
</dbReference>
<dbReference type="GO" id="GO:0030246">
    <property type="term" value="F:carbohydrate binding"/>
    <property type="evidence" value="ECO:0007669"/>
    <property type="project" value="UniProtKB-KW"/>
</dbReference>
<keyword evidence="5" id="KW-1015">Disulfide bond</keyword>
<dbReference type="Gene3D" id="3.10.100.10">
    <property type="entry name" value="Mannose-Binding Protein A, subunit A"/>
    <property type="match status" value="1"/>
</dbReference>
<keyword evidence="8" id="KW-1185">Reference proteome</keyword>
<gene>
    <name evidence="7" type="ORF">PoB_000424800</name>
</gene>
<dbReference type="InterPro" id="IPR018378">
    <property type="entry name" value="C-type_lectin_CS"/>
</dbReference>
<dbReference type="Proteomes" id="UP000735302">
    <property type="component" value="Unassembled WGS sequence"/>
</dbReference>
<sequence>MSDEWAKGYIAFSSWSSARFALYTLYRFRTRLKHPGNIQPPLCFYQQSGYSSVLWWPYRRKREIHSHSISFTQVLRRTDCQSCAFLTIRVRESQEWSIVIHAINSVLFSRDTKQVNKLGSEITSFGGEVNSKSPARAYMKYKSPDDGYCYHYRCTAKVNTGSGRSITMQKVTNVDRRDRTQCTQICAADEKVAQLEEKRDQCFAQAAGFAKLLSINRRIFLISALYKGRVYIMNKKTESFSLQKMNDRCKENGGYLVEIDDQEEQEFVAKFSIVLGSSMVYIGANDVKKEGTFVQYNSNKLVRNVKWMKGEPSNYKGVEHCVVIRTYGLNDISCGRTYRYICEVPLF</sequence>
<dbReference type="PANTHER" id="PTHR22799:SF1">
    <property type="entry name" value="C-TYPE LECTIN DOMAIN FAMILY 11 MEMBER A"/>
    <property type="match status" value="1"/>
</dbReference>
<dbReference type="AlphaFoldDB" id="A0AAV3Y5P7"/>
<reference evidence="7 8" key="1">
    <citation type="journal article" date="2021" name="Elife">
        <title>Chloroplast acquisition without the gene transfer in kleptoplastic sea slugs, Plakobranchus ocellatus.</title>
        <authorList>
            <person name="Maeda T."/>
            <person name="Takahashi S."/>
            <person name="Yoshida T."/>
            <person name="Shimamura S."/>
            <person name="Takaki Y."/>
            <person name="Nagai Y."/>
            <person name="Toyoda A."/>
            <person name="Suzuki Y."/>
            <person name="Arimoto A."/>
            <person name="Ishii H."/>
            <person name="Satoh N."/>
            <person name="Nishiyama T."/>
            <person name="Hasebe M."/>
            <person name="Maruyama T."/>
            <person name="Minagawa J."/>
            <person name="Obokata J."/>
            <person name="Shigenobu S."/>
        </authorList>
    </citation>
    <scope>NUCLEOTIDE SEQUENCE [LARGE SCALE GENOMIC DNA]</scope>
</reference>
<dbReference type="GO" id="GO:0008083">
    <property type="term" value="F:growth factor activity"/>
    <property type="evidence" value="ECO:0007669"/>
    <property type="project" value="TreeGrafter"/>
</dbReference>
<name>A0AAV3Y5P7_9GAST</name>
<evidence type="ECO:0000256" key="5">
    <source>
        <dbReference type="ARBA" id="ARBA00023157"/>
    </source>
</evidence>
<dbReference type="InterPro" id="IPR001304">
    <property type="entry name" value="C-type_lectin-like"/>
</dbReference>
<evidence type="ECO:0000313" key="7">
    <source>
        <dbReference type="EMBL" id="GFN77742.1"/>
    </source>
</evidence>
<evidence type="ECO:0000256" key="3">
    <source>
        <dbReference type="ARBA" id="ARBA00022729"/>
    </source>
</evidence>
<keyword evidence="4" id="KW-0430">Lectin</keyword>
<dbReference type="GO" id="GO:0005615">
    <property type="term" value="C:extracellular space"/>
    <property type="evidence" value="ECO:0007669"/>
    <property type="project" value="TreeGrafter"/>
</dbReference>
<comment type="subcellular location">
    <subcellularLocation>
        <location evidence="1">Secreted</location>
    </subcellularLocation>
</comment>
<evidence type="ECO:0000256" key="1">
    <source>
        <dbReference type="ARBA" id="ARBA00004613"/>
    </source>
</evidence>
<evidence type="ECO:0000313" key="8">
    <source>
        <dbReference type="Proteomes" id="UP000735302"/>
    </source>
</evidence>
<evidence type="ECO:0000256" key="4">
    <source>
        <dbReference type="ARBA" id="ARBA00022734"/>
    </source>
</evidence>
<dbReference type="EMBL" id="BLXT01000501">
    <property type="protein sequence ID" value="GFN77742.1"/>
    <property type="molecule type" value="Genomic_DNA"/>
</dbReference>
<evidence type="ECO:0000256" key="2">
    <source>
        <dbReference type="ARBA" id="ARBA00022525"/>
    </source>
</evidence>
<dbReference type="PROSITE" id="PS50041">
    <property type="entry name" value="C_TYPE_LECTIN_2"/>
    <property type="match status" value="1"/>
</dbReference>
<dbReference type="PANTHER" id="PTHR22799">
    <property type="entry name" value="TETRANECTIN-RELATED"/>
    <property type="match status" value="1"/>
</dbReference>
<protein>
    <submittedName>
        <fullName evidence="7">Collectin-11</fullName>
    </submittedName>
</protein>
<organism evidence="7 8">
    <name type="scientific">Plakobranchus ocellatus</name>
    <dbReference type="NCBI Taxonomy" id="259542"/>
    <lineage>
        <taxon>Eukaryota</taxon>
        <taxon>Metazoa</taxon>
        <taxon>Spiralia</taxon>
        <taxon>Lophotrochozoa</taxon>
        <taxon>Mollusca</taxon>
        <taxon>Gastropoda</taxon>
        <taxon>Heterobranchia</taxon>
        <taxon>Euthyneura</taxon>
        <taxon>Panpulmonata</taxon>
        <taxon>Sacoglossa</taxon>
        <taxon>Placobranchoidea</taxon>
        <taxon>Plakobranchidae</taxon>
        <taxon>Plakobranchus</taxon>
    </lineage>
</organism>
<evidence type="ECO:0000259" key="6">
    <source>
        <dbReference type="PROSITE" id="PS50041"/>
    </source>
</evidence>
<dbReference type="Pfam" id="PF00059">
    <property type="entry name" value="Lectin_C"/>
    <property type="match status" value="1"/>
</dbReference>
<dbReference type="PROSITE" id="PS00615">
    <property type="entry name" value="C_TYPE_LECTIN_1"/>
    <property type="match status" value="1"/>
</dbReference>
<comment type="caution">
    <text evidence="7">The sequence shown here is derived from an EMBL/GenBank/DDBJ whole genome shotgun (WGS) entry which is preliminary data.</text>
</comment>
<keyword evidence="2" id="KW-0964">Secreted</keyword>
<keyword evidence="3" id="KW-0732">Signal</keyword>
<dbReference type="InterPro" id="IPR016186">
    <property type="entry name" value="C-type_lectin-like/link_sf"/>
</dbReference>
<dbReference type="InterPro" id="IPR016187">
    <property type="entry name" value="CTDL_fold"/>
</dbReference>
<proteinExistence type="predicted"/>
<dbReference type="SMART" id="SM00034">
    <property type="entry name" value="CLECT"/>
    <property type="match status" value="1"/>
</dbReference>
<dbReference type="InterPro" id="IPR051663">
    <property type="entry name" value="CLec_Tetranectin-domain"/>
</dbReference>
<accession>A0AAV3Y5P7</accession>